<gene>
    <name evidence="8" type="ORF">HYFRA_00006528</name>
</gene>
<reference evidence="8" key="1">
    <citation type="submission" date="2021-07" db="EMBL/GenBank/DDBJ databases">
        <authorList>
            <person name="Durling M."/>
        </authorList>
    </citation>
    <scope>NUCLEOTIDE SEQUENCE</scope>
</reference>
<proteinExistence type="predicted"/>
<evidence type="ECO:0000256" key="6">
    <source>
        <dbReference type="ARBA" id="ARBA00023242"/>
    </source>
</evidence>
<evidence type="ECO:0000256" key="3">
    <source>
        <dbReference type="ARBA" id="ARBA00023015"/>
    </source>
</evidence>
<evidence type="ECO:0000256" key="5">
    <source>
        <dbReference type="ARBA" id="ARBA00023163"/>
    </source>
</evidence>
<evidence type="ECO:0000313" key="9">
    <source>
        <dbReference type="Proteomes" id="UP000696280"/>
    </source>
</evidence>
<dbReference type="CDD" id="cd12148">
    <property type="entry name" value="fungal_TF_MHR"/>
    <property type="match status" value="1"/>
</dbReference>
<evidence type="ECO:0000313" key="8">
    <source>
        <dbReference type="EMBL" id="CAG8951130.1"/>
    </source>
</evidence>
<dbReference type="PANTHER" id="PTHR31944">
    <property type="entry name" value="HEME-RESPONSIVE ZINC FINGER TRANSCRIPTION FACTOR HAP1"/>
    <property type="match status" value="1"/>
</dbReference>
<keyword evidence="6" id="KW-0539">Nucleus</keyword>
<accession>A0A9N9KNJ3</accession>
<dbReference type="OrthoDB" id="4337792at2759"/>
<dbReference type="Pfam" id="PF04082">
    <property type="entry name" value="Fungal_trans"/>
    <property type="match status" value="1"/>
</dbReference>
<keyword evidence="5" id="KW-0804">Transcription</keyword>
<dbReference type="GO" id="GO:0046872">
    <property type="term" value="F:metal ion binding"/>
    <property type="evidence" value="ECO:0007669"/>
    <property type="project" value="UniProtKB-KW"/>
</dbReference>
<keyword evidence="1" id="KW-0479">Metal-binding</keyword>
<evidence type="ECO:0000259" key="7">
    <source>
        <dbReference type="Pfam" id="PF04082"/>
    </source>
</evidence>
<dbReference type="Proteomes" id="UP000696280">
    <property type="component" value="Unassembled WGS sequence"/>
</dbReference>
<feature type="domain" description="Xylanolytic transcriptional activator regulatory" evidence="7">
    <location>
        <begin position="15"/>
        <end position="211"/>
    </location>
</feature>
<evidence type="ECO:0000256" key="1">
    <source>
        <dbReference type="ARBA" id="ARBA00022723"/>
    </source>
</evidence>
<dbReference type="GO" id="GO:0005634">
    <property type="term" value="C:nucleus"/>
    <property type="evidence" value="ECO:0007669"/>
    <property type="project" value="TreeGrafter"/>
</dbReference>
<dbReference type="InterPro" id="IPR007219">
    <property type="entry name" value="XnlR_reg_dom"/>
</dbReference>
<evidence type="ECO:0000256" key="4">
    <source>
        <dbReference type="ARBA" id="ARBA00023125"/>
    </source>
</evidence>
<keyword evidence="3" id="KW-0805">Transcription regulation</keyword>
<keyword evidence="4" id="KW-0238">DNA-binding</keyword>
<dbReference type="EMBL" id="CAJVRL010000039">
    <property type="protein sequence ID" value="CAG8951130.1"/>
    <property type="molecule type" value="Genomic_DNA"/>
</dbReference>
<keyword evidence="9" id="KW-1185">Reference proteome</keyword>
<protein>
    <recommendedName>
        <fullName evidence="7">Xylanolytic transcriptional activator regulatory domain-containing protein</fullName>
    </recommendedName>
</protein>
<dbReference type="AlphaFoldDB" id="A0A9N9KNJ3"/>
<dbReference type="GO" id="GO:0000978">
    <property type="term" value="F:RNA polymerase II cis-regulatory region sequence-specific DNA binding"/>
    <property type="evidence" value="ECO:0007669"/>
    <property type="project" value="TreeGrafter"/>
</dbReference>
<evidence type="ECO:0000256" key="2">
    <source>
        <dbReference type="ARBA" id="ARBA00022833"/>
    </source>
</evidence>
<organism evidence="8 9">
    <name type="scientific">Hymenoscyphus fraxineus</name>
    <dbReference type="NCBI Taxonomy" id="746836"/>
    <lineage>
        <taxon>Eukaryota</taxon>
        <taxon>Fungi</taxon>
        <taxon>Dikarya</taxon>
        <taxon>Ascomycota</taxon>
        <taxon>Pezizomycotina</taxon>
        <taxon>Leotiomycetes</taxon>
        <taxon>Helotiales</taxon>
        <taxon>Helotiaceae</taxon>
        <taxon>Hymenoscyphus</taxon>
    </lineage>
</organism>
<keyword evidence="2" id="KW-0862">Zinc</keyword>
<dbReference type="PANTHER" id="PTHR31944:SF131">
    <property type="entry name" value="HEME-RESPONSIVE ZINC FINGER TRANSCRIPTION FACTOR HAP1"/>
    <property type="match status" value="1"/>
</dbReference>
<name>A0A9N9KNJ3_9HELO</name>
<comment type="caution">
    <text evidence="8">The sequence shown here is derived from an EMBL/GenBank/DDBJ whole genome shotgun (WGS) entry which is preliminary data.</text>
</comment>
<dbReference type="InterPro" id="IPR051430">
    <property type="entry name" value="Fungal_TF_Env_Response"/>
</dbReference>
<dbReference type="GO" id="GO:0001228">
    <property type="term" value="F:DNA-binding transcription activator activity, RNA polymerase II-specific"/>
    <property type="evidence" value="ECO:0007669"/>
    <property type="project" value="TreeGrafter"/>
</dbReference>
<sequence length="222" mass="24680">MSLTTHTMEAISRTLHIPPFRRDCQTLWLSENNPSPSTAFLVQLKLVLAIGAITYDNQFSLRASAFQWVHEAITYISERKFKSRLDTSILQTNILLLIAQERVGVGADSTWISVGTVFKKAVLLGLHRDPARLPKWPDFVAGTRRRLRSTILVVVTLRSNLSSEGRPMVSLSDFDTAPPGNFDGDQFVATNDPVTQPEDVFTQVSISKAISATAGKLIYYKS</sequence>